<evidence type="ECO:0000313" key="1">
    <source>
        <dbReference type="EMBL" id="MEW2366665.1"/>
    </source>
</evidence>
<dbReference type="Pfam" id="PF19561">
    <property type="entry name" value="DUF6083"/>
    <property type="match status" value="1"/>
</dbReference>
<reference evidence="1 2" key="1">
    <citation type="submission" date="2024-06" db="EMBL/GenBank/DDBJ databases">
        <title>The Natural Products Discovery Center: Release of the First 8490 Sequenced Strains for Exploring Actinobacteria Biosynthetic Diversity.</title>
        <authorList>
            <person name="Kalkreuter E."/>
            <person name="Kautsar S.A."/>
            <person name="Yang D."/>
            <person name="Bader C.D."/>
            <person name="Teijaro C.N."/>
            <person name="Fluegel L."/>
            <person name="Davis C.M."/>
            <person name="Simpson J.R."/>
            <person name="Lauterbach L."/>
            <person name="Steele A.D."/>
            <person name="Gui C."/>
            <person name="Meng S."/>
            <person name="Li G."/>
            <person name="Viehrig K."/>
            <person name="Ye F."/>
            <person name="Su P."/>
            <person name="Kiefer A.F."/>
            <person name="Nichols A."/>
            <person name="Cepeda A.J."/>
            <person name="Yan W."/>
            <person name="Fan B."/>
            <person name="Jiang Y."/>
            <person name="Adhikari A."/>
            <person name="Zheng C.-J."/>
            <person name="Schuster L."/>
            <person name="Cowan T.M."/>
            <person name="Smanski M.J."/>
            <person name="Chevrette M.G."/>
            <person name="De Carvalho L.P.S."/>
            <person name="Shen B."/>
        </authorList>
    </citation>
    <scope>NUCLEOTIDE SEQUENCE [LARGE SCALE GENOMIC DNA]</scope>
    <source>
        <strain evidence="1 2">NPDC047833</strain>
    </source>
</reference>
<dbReference type="EMBL" id="JBEYRS010000018">
    <property type="protein sequence ID" value="MEW2366665.1"/>
    <property type="molecule type" value="Genomic_DNA"/>
</dbReference>
<comment type="caution">
    <text evidence="1">The sequence shown here is derived from an EMBL/GenBank/DDBJ whole genome shotgun (WGS) entry which is preliminary data.</text>
</comment>
<dbReference type="InterPro" id="IPR045729">
    <property type="entry name" value="DUF6083"/>
</dbReference>
<accession>A0ABV3M4N8</accession>
<gene>
    <name evidence="1" type="ORF">AB0887_32535</name>
</gene>
<dbReference type="Proteomes" id="UP001553843">
    <property type="component" value="Unassembled WGS sequence"/>
</dbReference>
<organism evidence="1 2">
    <name type="scientific">Streptomyces huasconensis</name>
    <dbReference type="NCBI Taxonomy" id="1854574"/>
    <lineage>
        <taxon>Bacteria</taxon>
        <taxon>Bacillati</taxon>
        <taxon>Actinomycetota</taxon>
        <taxon>Actinomycetes</taxon>
        <taxon>Kitasatosporales</taxon>
        <taxon>Streptomycetaceae</taxon>
        <taxon>Streptomyces</taxon>
    </lineage>
</organism>
<dbReference type="RefSeq" id="WP_359783040.1">
    <property type="nucleotide sequence ID" value="NZ_JBEYRR010000013.1"/>
</dbReference>
<evidence type="ECO:0000313" key="2">
    <source>
        <dbReference type="Proteomes" id="UP001553843"/>
    </source>
</evidence>
<sequence length="324" mass="37169">MTRNLYLHRSNQTKLLRSDGRARCRFCGTPIEFFDRYDSTRIPLTPEFPTRAVPQRMRWHLHRGVAYPGSDGEYCRIPHPAVCPAVDHPELPGELSEIVRVLAVRMQQAIQAGTFIPYQEPASEVDVESPEPEQAQDVRHIVAYFGTLRIAPCAIEDLQCIALDRRTGERCENGVYDVGEGAWQKVDIDTSQVAGRQGQMLLDRTQGQVWAWQLKDFHAARRWWSQRCPEHIDSSQPDAVGNEFVPFHPVRHDDFILDNQPTGYETPQHNEEVVVHEGPRGRTACARCSNSTVADVPEGWLCWQCNRAEKRRARVHQRWTGKRL</sequence>
<keyword evidence="2" id="KW-1185">Reference proteome</keyword>
<protein>
    <submittedName>
        <fullName evidence="1">DUF6083 domain-containing protein</fullName>
    </submittedName>
</protein>
<proteinExistence type="predicted"/>
<name>A0ABV3M4N8_9ACTN</name>